<dbReference type="Pfam" id="PF02245">
    <property type="entry name" value="Pur_DNA_glyco"/>
    <property type="match status" value="1"/>
</dbReference>
<dbReference type="InterPro" id="IPR003180">
    <property type="entry name" value="MPG"/>
</dbReference>
<dbReference type="GO" id="GO:0003677">
    <property type="term" value="F:DNA binding"/>
    <property type="evidence" value="ECO:0007669"/>
    <property type="project" value="InterPro"/>
</dbReference>
<organism evidence="6 7">
    <name type="scientific">Aquamicrobium aerolatum DSM 21857</name>
    <dbReference type="NCBI Taxonomy" id="1121003"/>
    <lineage>
        <taxon>Bacteria</taxon>
        <taxon>Pseudomonadati</taxon>
        <taxon>Pseudomonadota</taxon>
        <taxon>Alphaproteobacteria</taxon>
        <taxon>Hyphomicrobiales</taxon>
        <taxon>Phyllobacteriaceae</taxon>
        <taxon>Aerobium</taxon>
    </lineage>
</organism>
<dbReference type="GO" id="GO:0006284">
    <property type="term" value="P:base-excision repair"/>
    <property type="evidence" value="ECO:0007669"/>
    <property type="project" value="InterPro"/>
</dbReference>
<gene>
    <name evidence="6" type="ORF">SAMN03080618_01721</name>
</gene>
<keyword evidence="3 5" id="KW-0378">Hydrolase</keyword>
<sequence>MTCDRSPRTAFFDRNAVTVAQELVGMTFTFAGVGGVIVETEAYLPDDPASHSFRGPTPRNRAMFGEAGTAYVYRSYGIHWCMNIVCQPGSAVLLRALEPTDGIDEMIRRRGLDGTRLLASGPGRLTQALDIDLRVNMQPLLSAPFALKPGAGSVSIATGPRIGISQAIDRPWRFGLAGSRFLSKPFPKSA</sequence>
<dbReference type="SUPFAM" id="SSF50486">
    <property type="entry name" value="FMT C-terminal domain-like"/>
    <property type="match status" value="1"/>
</dbReference>
<dbReference type="GO" id="GO:0003905">
    <property type="term" value="F:alkylbase DNA N-glycosylase activity"/>
    <property type="evidence" value="ECO:0007669"/>
    <property type="project" value="InterPro"/>
</dbReference>
<evidence type="ECO:0000256" key="1">
    <source>
        <dbReference type="ARBA" id="ARBA00009232"/>
    </source>
</evidence>
<dbReference type="HAMAP" id="MF_00527">
    <property type="entry name" value="3MGH"/>
    <property type="match status" value="1"/>
</dbReference>
<dbReference type="Gene3D" id="3.10.300.10">
    <property type="entry name" value="Methylpurine-DNA glycosylase (MPG)"/>
    <property type="match status" value="1"/>
</dbReference>
<name>A0A1I3M959_9HYPH</name>
<protein>
    <recommendedName>
        <fullName evidence="5">Putative 3-methyladenine DNA glycosylase</fullName>
        <ecNumber evidence="5">3.2.2.-</ecNumber>
    </recommendedName>
</protein>
<dbReference type="PANTHER" id="PTHR10429:SF0">
    <property type="entry name" value="DNA-3-METHYLADENINE GLYCOSYLASE"/>
    <property type="match status" value="1"/>
</dbReference>
<comment type="similarity">
    <text evidence="1 5">Belongs to the DNA glycosylase MPG family.</text>
</comment>
<dbReference type="AlphaFoldDB" id="A0A1I3M959"/>
<dbReference type="NCBIfam" id="TIGR00567">
    <property type="entry name" value="3mg"/>
    <property type="match status" value="1"/>
</dbReference>
<dbReference type="RefSeq" id="WP_091520995.1">
    <property type="nucleotide sequence ID" value="NZ_FORF01000008.1"/>
</dbReference>
<evidence type="ECO:0000256" key="5">
    <source>
        <dbReference type="HAMAP-Rule" id="MF_00527"/>
    </source>
</evidence>
<dbReference type="OrthoDB" id="9794313at2"/>
<proteinExistence type="inferred from homology"/>
<keyword evidence="7" id="KW-1185">Reference proteome</keyword>
<evidence type="ECO:0000256" key="2">
    <source>
        <dbReference type="ARBA" id="ARBA00022763"/>
    </source>
</evidence>
<dbReference type="EC" id="3.2.2.-" evidence="5"/>
<evidence type="ECO:0000313" key="7">
    <source>
        <dbReference type="Proteomes" id="UP000242763"/>
    </source>
</evidence>
<evidence type="ECO:0000256" key="4">
    <source>
        <dbReference type="ARBA" id="ARBA00023204"/>
    </source>
</evidence>
<reference evidence="7" key="1">
    <citation type="submission" date="2016-10" db="EMBL/GenBank/DDBJ databases">
        <authorList>
            <person name="Varghese N."/>
            <person name="Submissions S."/>
        </authorList>
    </citation>
    <scope>NUCLEOTIDE SEQUENCE [LARGE SCALE GENOMIC DNA]</scope>
    <source>
        <strain evidence="7">DSM 21857</strain>
    </source>
</reference>
<keyword evidence="4 5" id="KW-0234">DNA repair</keyword>
<accession>A0A1I3M959</accession>
<keyword evidence="2 5" id="KW-0227">DNA damage</keyword>
<dbReference type="EMBL" id="FORF01000008">
    <property type="protein sequence ID" value="SFI93579.1"/>
    <property type="molecule type" value="Genomic_DNA"/>
</dbReference>
<evidence type="ECO:0000256" key="3">
    <source>
        <dbReference type="ARBA" id="ARBA00022801"/>
    </source>
</evidence>
<dbReference type="InterPro" id="IPR011034">
    <property type="entry name" value="Formyl_transferase-like_C_sf"/>
</dbReference>
<dbReference type="Proteomes" id="UP000242763">
    <property type="component" value="Unassembled WGS sequence"/>
</dbReference>
<dbReference type="InterPro" id="IPR036995">
    <property type="entry name" value="MPG_sf"/>
</dbReference>
<evidence type="ECO:0000313" key="6">
    <source>
        <dbReference type="EMBL" id="SFI93579.1"/>
    </source>
</evidence>
<dbReference type="STRING" id="1121003.SAMN03080618_01721"/>
<dbReference type="NCBIfam" id="NF002003">
    <property type="entry name" value="PRK00802.1-3"/>
    <property type="match status" value="1"/>
</dbReference>
<dbReference type="CDD" id="cd00540">
    <property type="entry name" value="AAG"/>
    <property type="match status" value="1"/>
</dbReference>
<dbReference type="PANTHER" id="PTHR10429">
    <property type="entry name" value="DNA-3-METHYLADENINE GLYCOSYLASE"/>
    <property type="match status" value="1"/>
</dbReference>